<dbReference type="OrthoDB" id="10382443at2759"/>
<dbReference type="VEuPathDB" id="VectorBase:HLOH_044706"/>
<gene>
    <name evidence="1" type="ORF">HPB48_017810</name>
</gene>
<reference evidence="1 2" key="1">
    <citation type="journal article" date="2020" name="Cell">
        <title>Large-Scale Comparative Analyses of Tick Genomes Elucidate Their Genetic Diversity and Vector Capacities.</title>
        <authorList>
            <consortium name="Tick Genome and Microbiome Consortium (TIGMIC)"/>
            <person name="Jia N."/>
            <person name="Wang J."/>
            <person name="Shi W."/>
            <person name="Du L."/>
            <person name="Sun Y."/>
            <person name="Zhan W."/>
            <person name="Jiang J.F."/>
            <person name="Wang Q."/>
            <person name="Zhang B."/>
            <person name="Ji P."/>
            <person name="Bell-Sakyi L."/>
            <person name="Cui X.M."/>
            <person name="Yuan T.T."/>
            <person name="Jiang B.G."/>
            <person name="Yang W.F."/>
            <person name="Lam T.T."/>
            <person name="Chang Q.C."/>
            <person name="Ding S.J."/>
            <person name="Wang X.J."/>
            <person name="Zhu J.G."/>
            <person name="Ruan X.D."/>
            <person name="Zhao L."/>
            <person name="Wei J.T."/>
            <person name="Ye R.Z."/>
            <person name="Que T.C."/>
            <person name="Du C.H."/>
            <person name="Zhou Y.H."/>
            <person name="Cheng J.X."/>
            <person name="Dai P.F."/>
            <person name="Guo W.B."/>
            <person name="Han X.H."/>
            <person name="Huang E.J."/>
            <person name="Li L.F."/>
            <person name="Wei W."/>
            <person name="Gao Y.C."/>
            <person name="Liu J.Z."/>
            <person name="Shao H.Z."/>
            <person name="Wang X."/>
            <person name="Wang C.C."/>
            <person name="Yang T.C."/>
            <person name="Huo Q.B."/>
            <person name="Li W."/>
            <person name="Chen H.Y."/>
            <person name="Chen S.E."/>
            <person name="Zhou L.G."/>
            <person name="Ni X.B."/>
            <person name="Tian J.H."/>
            <person name="Sheng Y."/>
            <person name="Liu T."/>
            <person name="Pan Y.S."/>
            <person name="Xia L.Y."/>
            <person name="Li J."/>
            <person name="Zhao F."/>
            <person name="Cao W.C."/>
        </authorList>
    </citation>
    <scope>NUCLEOTIDE SEQUENCE [LARGE SCALE GENOMIC DNA]</scope>
    <source>
        <strain evidence="1">HaeL-2018</strain>
    </source>
</reference>
<evidence type="ECO:0000313" key="1">
    <source>
        <dbReference type="EMBL" id="KAH9363243.1"/>
    </source>
</evidence>
<dbReference type="Proteomes" id="UP000821853">
    <property type="component" value="Chromosome 1"/>
</dbReference>
<dbReference type="AlphaFoldDB" id="A0A9J6FJW5"/>
<sequence length="76" mass="9017">MWFSYNELQSDSLDDLVSCIQKYAVIVGCRRHGRSLTNQVINFFLVTRLHFYTKALNKEKASSRERKKHLKLSRLK</sequence>
<dbReference type="EMBL" id="JABSTR010000001">
    <property type="protein sequence ID" value="KAH9363243.1"/>
    <property type="molecule type" value="Genomic_DNA"/>
</dbReference>
<name>A0A9J6FJW5_HAELO</name>
<organism evidence="1 2">
    <name type="scientific">Haemaphysalis longicornis</name>
    <name type="common">Bush tick</name>
    <dbReference type="NCBI Taxonomy" id="44386"/>
    <lineage>
        <taxon>Eukaryota</taxon>
        <taxon>Metazoa</taxon>
        <taxon>Ecdysozoa</taxon>
        <taxon>Arthropoda</taxon>
        <taxon>Chelicerata</taxon>
        <taxon>Arachnida</taxon>
        <taxon>Acari</taxon>
        <taxon>Parasitiformes</taxon>
        <taxon>Ixodida</taxon>
        <taxon>Ixodoidea</taxon>
        <taxon>Ixodidae</taxon>
        <taxon>Haemaphysalinae</taxon>
        <taxon>Haemaphysalis</taxon>
    </lineage>
</organism>
<accession>A0A9J6FJW5</accession>
<comment type="caution">
    <text evidence="1">The sequence shown here is derived from an EMBL/GenBank/DDBJ whole genome shotgun (WGS) entry which is preliminary data.</text>
</comment>
<keyword evidence="2" id="KW-1185">Reference proteome</keyword>
<proteinExistence type="predicted"/>
<protein>
    <submittedName>
        <fullName evidence="1">Uncharacterized protein</fullName>
    </submittedName>
</protein>
<evidence type="ECO:0000313" key="2">
    <source>
        <dbReference type="Proteomes" id="UP000821853"/>
    </source>
</evidence>